<evidence type="ECO:0008006" key="3">
    <source>
        <dbReference type="Google" id="ProtNLM"/>
    </source>
</evidence>
<organism evidence="1 2">
    <name type="scientific">Staphylococcus chromogenes</name>
    <name type="common">Staphylococcus hyicus subsp. chromogenes</name>
    <dbReference type="NCBI Taxonomy" id="46126"/>
    <lineage>
        <taxon>Bacteria</taxon>
        <taxon>Bacillati</taxon>
        <taxon>Bacillota</taxon>
        <taxon>Bacilli</taxon>
        <taxon>Bacillales</taxon>
        <taxon>Staphylococcaceae</taxon>
        <taxon>Staphylococcus</taxon>
    </lineage>
</organism>
<dbReference type="InterPro" id="IPR038128">
    <property type="entry name" value="Gamma_PGA_hydro_sf"/>
</dbReference>
<dbReference type="AlphaFoldDB" id="A0AAE5SZZ8"/>
<sequence length="235" mass="25951">MKKMIISLLLILGIMGVNMAYLTYFSTPSQADDHYASMKALMKATKEGEDWKIRTKDETNATVIVAPHGGGIEPGTTEIAEDIADKSQSGFYTFEGLRRANNSELHVTSVNYDEPKAQKMVGQSQRTVTVHRTSRDEADVYIGGRDTKLKQIITEKLSDRGFKVKQGTGSIAGEGVNNITNMNQRQAGVQLEISSKTIQRFFKNGDSSRMARVQATNWSQTMQDFTSSVAEALKA</sequence>
<comment type="caution">
    <text evidence="1">The sequence shown here is derived from an EMBL/GenBank/DDBJ whole genome shotgun (WGS) entry which is preliminary data.</text>
</comment>
<proteinExistence type="predicted"/>
<name>A0AAE5SZZ8_STACR</name>
<protein>
    <recommendedName>
        <fullName evidence="3">Phage-related replication protein</fullName>
    </recommendedName>
</protein>
<evidence type="ECO:0000313" key="1">
    <source>
        <dbReference type="EMBL" id="PTG13643.1"/>
    </source>
</evidence>
<reference evidence="1 2" key="1">
    <citation type="journal article" date="2016" name="Front. Microbiol.">
        <title>Comprehensive Phylogenetic Analysis of Bovine Non-aureus Staphylococci Species Based on Whole-Genome Sequencing.</title>
        <authorList>
            <person name="Naushad S."/>
            <person name="Barkema H.W."/>
            <person name="Luby C."/>
            <person name="Condas L.A."/>
            <person name="Nobrega D.B."/>
            <person name="Carson D.A."/>
            <person name="De Buck J."/>
        </authorList>
    </citation>
    <scope>NUCLEOTIDE SEQUENCE [LARGE SCALE GENOMIC DNA]</scope>
    <source>
        <strain evidence="1 2">SNUC 505</strain>
    </source>
</reference>
<dbReference type="InterPro" id="IPR008585">
    <property type="entry name" value="Gamma_PGA_hydro"/>
</dbReference>
<dbReference type="EMBL" id="PZBZ01000034">
    <property type="protein sequence ID" value="PTG13643.1"/>
    <property type="molecule type" value="Genomic_DNA"/>
</dbReference>
<dbReference type="Gene3D" id="3.40.630.100">
    <property type="entry name" value="Poly-gamma-glutamate hydrolase, zinc-binding motif"/>
    <property type="match status" value="1"/>
</dbReference>
<dbReference type="Proteomes" id="UP000242704">
    <property type="component" value="Unassembled WGS sequence"/>
</dbReference>
<gene>
    <name evidence="1" type="ORF">BU653_07265</name>
</gene>
<dbReference type="Pfam" id="PF05908">
    <property type="entry name" value="Gamma_PGA_hydro"/>
    <property type="match status" value="1"/>
</dbReference>
<evidence type="ECO:0000313" key="2">
    <source>
        <dbReference type="Proteomes" id="UP000242704"/>
    </source>
</evidence>
<accession>A0AAE5SZZ8</accession>